<dbReference type="InterPro" id="IPR001646">
    <property type="entry name" value="5peptide_repeat"/>
</dbReference>
<sequence>MEIQEFLTRYKQGERDFAGVDLSRAILTGINLQDINLTGANLTGANLSWSFFNRAQLANACLRQADLRHVTFTSANLSQAILSGVNLTKADLHFANLSNSDLNWAVLEQADLTSANLQGAKLDQSNLEQAKLIQAQLMQAELMEANLRRSQLINANLNGANLREANLELADLRDATLIGSNLTEANLNGVCLRGADLSEADLHRVIMTGADLSDACLSSADLSRANLAGSYLLKTSFRKAYLLRAILENVLMLRADLSEANFRGSNLKRADISGAYLCDTTLSETDLTEALFLESSLIRVKLDRSQMTGCCIYNWQLEDVDLSQIDCDYVYTGFNYATKSPTDRYPSGRNLKPGELAQQYREENSYIKINFKEAPSWEALIFSLAKLEQDFPNLKLTIKSFESVAGGYLLKISCNRPVNSKNLRSRWADTYLNMFQKLQVKRQKILTLLNIIEDKTQHILTPKKSIVTTPPPEPMNEENLNLYREVVQQIEIIIMSQTPEKLVESIQRLLNFINVKGIATEEITNKIIGQAILRRAKQDQPFQKQLIQWEKSAAPAIRLSPIGSAIRSAIAILWQESQ</sequence>
<gene>
    <name evidence="1" type="ORF">ACE1CC_14320</name>
</gene>
<evidence type="ECO:0000313" key="1">
    <source>
        <dbReference type="EMBL" id="MFB2878023.1"/>
    </source>
</evidence>
<dbReference type="PANTHER" id="PTHR14136:SF17">
    <property type="entry name" value="BTB_POZ DOMAIN-CONTAINING PROTEIN KCTD9"/>
    <property type="match status" value="1"/>
</dbReference>
<keyword evidence="2" id="KW-1185">Reference proteome</keyword>
<comment type="caution">
    <text evidence="1">The sequence shown here is derived from an EMBL/GenBank/DDBJ whole genome shotgun (WGS) entry which is preliminary data.</text>
</comment>
<proteinExistence type="predicted"/>
<dbReference type="Gene3D" id="2.160.20.80">
    <property type="entry name" value="E3 ubiquitin-protein ligase SopA"/>
    <property type="match status" value="2"/>
</dbReference>
<name>A0ABV4X763_9CYAN</name>
<dbReference type="Proteomes" id="UP001576774">
    <property type="component" value="Unassembled WGS sequence"/>
</dbReference>
<dbReference type="SUPFAM" id="SSF141571">
    <property type="entry name" value="Pentapeptide repeat-like"/>
    <property type="match status" value="2"/>
</dbReference>
<accession>A0ABV4X763</accession>
<dbReference type="RefSeq" id="WP_413271109.1">
    <property type="nucleotide sequence ID" value="NZ_JBHFNQ010000108.1"/>
</dbReference>
<organism evidence="1 2">
    <name type="scientific">Floridaenema aerugineum BLCC-F46</name>
    <dbReference type="NCBI Taxonomy" id="3153654"/>
    <lineage>
        <taxon>Bacteria</taxon>
        <taxon>Bacillati</taxon>
        <taxon>Cyanobacteriota</taxon>
        <taxon>Cyanophyceae</taxon>
        <taxon>Oscillatoriophycideae</taxon>
        <taxon>Aerosakkonematales</taxon>
        <taxon>Aerosakkonemataceae</taxon>
        <taxon>Floridanema</taxon>
        <taxon>Floridanema aerugineum</taxon>
    </lineage>
</organism>
<dbReference type="PANTHER" id="PTHR14136">
    <property type="entry name" value="BTB_POZ DOMAIN-CONTAINING PROTEIN KCTD9"/>
    <property type="match status" value="1"/>
</dbReference>
<reference evidence="1 2" key="1">
    <citation type="submission" date="2024-09" db="EMBL/GenBank/DDBJ databases">
        <title>Floridaenema gen nov. (Aerosakkonemataceae, Aerosakkonematales ord. nov., Cyanobacteria) from benthic tropical and subtropical fresh waters, with the description of four new species.</title>
        <authorList>
            <person name="Moretto J.A."/>
            <person name="Berthold D.E."/>
            <person name="Lefler F.W."/>
            <person name="Huang I.-S."/>
            <person name="Laughinghouse H. IV."/>
        </authorList>
    </citation>
    <scope>NUCLEOTIDE SEQUENCE [LARGE SCALE GENOMIC DNA]</scope>
    <source>
        <strain evidence="1 2">BLCC-F46</strain>
    </source>
</reference>
<dbReference type="Pfam" id="PF00805">
    <property type="entry name" value="Pentapeptide"/>
    <property type="match status" value="4"/>
</dbReference>
<dbReference type="EMBL" id="JBHFNQ010000108">
    <property type="protein sequence ID" value="MFB2878023.1"/>
    <property type="molecule type" value="Genomic_DNA"/>
</dbReference>
<dbReference type="InterPro" id="IPR051082">
    <property type="entry name" value="Pentapeptide-BTB/POZ_domain"/>
</dbReference>
<evidence type="ECO:0000313" key="2">
    <source>
        <dbReference type="Proteomes" id="UP001576774"/>
    </source>
</evidence>
<protein>
    <submittedName>
        <fullName evidence="1">Pentapeptide repeat-containing protein</fullName>
    </submittedName>
</protein>